<dbReference type="InterPro" id="IPR000914">
    <property type="entry name" value="SBP_5_dom"/>
</dbReference>
<feature type="chain" id="PRO_5040723099" evidence="1">
    <location>
        <begin position="21"/>
        <end position="547"/>
    </location>
</feature>
<dbReference type="GO" id="GO:0043190">
    <property type="term" value="C:ATP-binding cassette (ABC) transporter complex"/>
    <property type="evidence" value="ECO:0007669"/>
    <property type="project" value="InterPro"/>
</dbReference>
<proteinExistence type="predicted"/>
<dbReference type="Proteomes" id="UP001165079">
    <property type="component" value="Unassembled WGS sequence"/>
</dbReference>
<keyword evidence="1" id="KW-0732">Signal</keyword>
<evidence type="ECO:0000256" key="1">
    <source>
        <dbReference type="SAM" id="SignalP"/>
    </source>
</evidence>
<accession>A0A9W6WAK1</accession>
<feature type="signal peptide" evidence="1">
    <location>
        <begin position="1"/>
        <end position="20"/>
    </location>
</feature>
<dbReference type="GO" id="GO:0042597">
    <property type="term" value="C:periplasmic space"/>
    <property type="evidence" value="ECO:0007669"/>
    <property type="project" value="UniProtKB-ARBA"/>
</dbReference>
<dbReference type="SUPFAM" id="SSF53850">
    <property type="entry name" value="Periplasmic binding protein-like II"/>
    <property type="match status" value="1"/>
</dbReference>
<gene>
    <name evidence="3" type="ORF">Afil01_34880</name>
</gene>
<dbReference type="PANTHER" id="PTHR30290">
    <property type="entry name" value="PERIPLASMIC BINDING COMPONENT OF ABC TRANSPORTER"/>
    <property type="match status" value="1"/>
</dbReference>
<evidence type="ECO:0000313" key="3">
    <source>
        <dbReference type="EMBL" id="GLZ78681.1"/>
    </source>
</evidence>
<dbReference type="GO" id="GO:0015833">
    <property type="term" value="P:peptide transport"/>
    <property type="evidence" value="ECO:0007669"/>
    <property type="project" value="TreeGrafter"/>
</dbReference>
<evidence type="ECO:0000259" key="2">
    <source>
        <dbReference type="Pfam" id="PF00496"/>
    </source>
</evidence>
<dbReference type="PANTHER" id="PTHR30290:SF82">
    <property type="entry name" value="ABC-TYPE DIPEPTIDE_OLIGOPEPTIDE TRANSPORT SYSTEM, PERIPLASMIC COMPONENT"/>
    <property type="match status" value="1"/>
</dbReference>
<sequence>MKRRTTLGLMAGALATPLLAACGDGKTGEGAGEALTVGMPNGPLANNSNPFTPTSSGNSLGYRWLVYEPLAQVNLIAPGKPPTPWLATKWTWAPDYKKVTLSVREGVTWSDGKPLTAEDVAFTFTLLKSTPAFNGDAIPYEAITVNGGDVEVGFTASQYINQGKILNTFVVPKHVWSAIADPTTDTNQNPVGSGPYTLKTWTAQVVTMAAREDYWGGKPAVPEVRYTSYNDNNAQTTALASGACQWSFVFMPDYQNVFVAKDSANHKLWFPSGLGIHALWLNCEGVFKDAALRRALSLVIDRVAIHKQGHAGLYPLVDSPTGIPLPAGEAFISAKYQGQKHAVDIEKAKSILTQAGYKLDGEELKDPSGKPVAFKLVDPAGWSDYLADLQIIADAAKKLGIAATVETKTVDAWTQALAVGDFDATIHWTNTGVTPWDIYANIMDGAQYKPLGETATWNLGRYRNEDATKALADFANATGETERKAALDLLQDLMVEQVPAIPLVAGPIGGEYSTKQWKGWPSQDDPYAMPQPTQPCASQILMKLTKA</sequence>
<evidence type="ECO:0000313" key="4">
    <source>
        <dbReference type="Proteomes" id="UP001165079"/>
    </source>
</evidence>
<reference evidence="3" key="1">
    <citation type="submission" date="2023-03" db="EMBL/GenBank/DDBJ databases">
        <title>Actinorhabdospora filicis NBRC 111898.</title>
        <authorList>
            <person name="Ichikawa N."/>
            <person name="Sato H."/>
            <person name="Tonouchi N."/>
        </authorList>
    </citation>
    <scope>NUCLEOTIDE SEQUENCE</scope>
    <source>
        <strain evidence="3">NBRC 111898</strain>
    </source>
</reference>
<comment type="caution">
    <text evidence="3">The sequence shown here is derived from an EMBL/GenBank/DDBJ whole genome shotgun (WGS) entry which is preliminary data.</text>
</comment>
<dbReference type="InterPro" id="IPR039424">
    <property type="entry name" value="SBP_5"/>
</dbReference>
<dbReference type="Gene3D" id="3.10.105.10">
    <property type="entry name" value="Dipeptide-binding Protein, Domain 3"/>
    <property type="match status" value="1"/>
</dbReference>
<dbReference type="RefSeq" id="WP_285663829.1">
    <property type="nucleotide sequence ID" value="NZ_BSTX01000002.1"/>
</dbReference>
<dbReference type="Pfam" id="PF00496">
    <property type="entry name" value="SBP_bac_5"/>
    <property type="match status" value="1"/>
</dbReference>
<dbReference type="CDD" id="cd08509">
    <property type="entry name" value="PBP2_TmCBP_oligosaccharides_like"/>
    <property type="match status" value="1"/>
</dbReference>
<dbReference type="PROSITE" id="PS51257">
    <property type="entry name" value="PROKAR_LIPOPROTEIN"/>
    <property type="match status" value="1"/>
</dbReference>
<dbReference type="AlphaFoldDB" id="A0A9W6WAK1"/>
<organism evidence="3 4">
    <name type="scientific">Actinorhabdospora filicis</name>
    <dbReference type="NCBI Taxonomy" id="1785913"/>
    <lineage>
        <taxon>Bacteria</taxon>
        <taxon>Bacillati</taxon>
        <taxon>Actinomycetota</taxon>
        <taxon>Actinomycetes</taxon>
        <taxon>Micromonosporales</taxon>
        <taxon>Micromonosporaceae</taxon>
        <taxon>Actinorhabdospora</taxon>
    </lineage>
</organism>
<dbReference type="InterPro" id="IPR030678">
    <property type="entry name" value="Peptide/Ni-bd"/>
</dbReference>
<feature type="domain" description="Solute-binding protein family 5" evidence="2">
    <location>
        <begin position="82"/>
        <end position="440"/>
    </location>
</feature>
<dbReference type="Gene3D" id="3.90.76.10">
    <property type="entry name" value="Dipeptide-binding Protein, Domain 1"/>
    <property type="match status" value="1"/>
</dbReference>
<keyword evidence="4" id="KW-1185">Reference proteome</keyword>
<dbReference type="EMBL" id="BSTX01000002">
    <property type="protein sequence ID" value="GLZ78681.1"/>
    <property type="molecule type" value="Genomic_DNA"/>
</dbReference>
<protein>
    <submittedName>
        <fullName evidence="3">Peptide ABC transporter substrate-binding protein</fullName>
    </submittedName>
</protein>
<dbReference type="PIRSF" id="PIRSF002741">
    <property type="entry name" value="MppA"/>
    <property type="match status" value="1"/>
</dbReference>
<name>A0A9W6WAK1_9ACTN</name>
<dbReference type="Gene3D" id="3.40.190.10">
    <property type="entry name" value="Periplasmic binding protein-like II"/>
    <property type="match status" value="1"/>
</dbReference>
<dbReference type="GO" id="GO:1904680">
    <property type="term" value="F:peptide transmembrane transporter activity"/>
    <property type="evidence" value="ECO:0007669"/>
    <property type="project" value="TreeGrafter"/>
</dbReference>